<dbReference type="CDD" id="cd14066">
    <property type="entry name" value="STKc_IRAK"/>
    <property type="match status" value="1"/>
</dbReference>
<gene>
    <name evidence="20" type="primary">LOC104727807</name>
</gene>
<feature type="domain" description="Protein kinase" evidence="17">
    <location>
        <begin position="335"/>
        <end position="612"/>
    </location>
</feature>
<evidence type="ECO:0000256" key="5">
    <source>
        <dbReference type="ARBA" id="ARBA00022729"/>
    </source>
</evidence>
<keyword evidence="3" id="KW-0808">Transferase</keyword>
<dbReference type="Pfam" id="PF01657">
    <property type="entry name" value="Stress-antifung"/>
    <property type="match status" value="2"/>
</dbReference>
<feature type="binding site" evidence="14">
    <location>
        <position position="363"/>
    </location>
    <ligand>
        <name>ATP</name>
        <dbReference type="ChEBI" id="CHEBI:30616"/>
    </ligand>
</feature>
<accession>A0ABM1QM80</accession>
<evidence type="ECO:0000256" key="1">
    <source>
        <dbReference type="ARBA" id="ARBA00004167"/>
    </source>
</evidence>
<feature type="domain" description="Gnk2-homologous" evidence="18">
    <location>
        <begin position="23"/>
        <end position="130"/>
    </location>
</feature>
<dbReference type="InterPro" id="IPR017441">
    <property type="entry name" value="Protein_kinase_ATP_BS"/>
</dbReference>
<keyword evidence="19" id="KW-1185">Reference proteome</keyword>
<dbReference type="InterPro" id="IPR002902">
    <property type="entry name" value="GNK2"/>
</dbReference>
<dbReference type="Proteomes" id="UP000694864">
    <property type="component" value="Chromosome 11"/>
</dbReference>
<evidence type="ECO:0000256" key="7">
    <source>
        <dbReference type="ARBA" id="ARBA00022741"/>
    </source>
</evidence>
<evidence type="ECO:0000256" key="2">
    <source>
        <dbReference type="ARBA" id="ARBA00022527"/>
    </source>
</evidence>
<keyword evidence="8" id="KW-0418">Kinase</keyword>
<feature type="signal peptide" evidence="16">
    <location>
        <begin position="1"/>
        <end position="26"/>
    </location>
</feature>
<dbReference type="InterPro" id="IPR008271">
    <property type="entry name" value="Ser/Thr_kinase_AS"/>
</dbReference>
<organism evidence="19 20">
    <name type="scientific">Camelina sativa</name>
    <name type="common">False flax</name>
    <name type="synonym">Myagrum sativum</name>
    <dbReference type="NCBI Taxonomy" id="90675"/>
    <lineage>
        <taxon>Eukaryota</taxon>
        <taxon>Viridiplantae</taxon>
        <taxon>Streptophyta</taxon>
        <taxon>Embryophyta</taxon>
        <taxon>Tracheophyta</taxon>
        <taxon>Spermatophyta</taxon>
        <taxon>Magnoliopsida</taxon>
        <taxon>eudicotyledons</taxon>
        <taxon>Gunneridae</taxon>
        <taxon>Pentapetalae</taxon>
        <taxon>rosids</taxon>
        <taxon>malvids</taxon>
        <taxon>Brassicales</taxon>
        <taxon>Brassicaceae</taxon>
        <taxon>Camelineae</taxon>
        <taxon>Camelina</taxon>
    </lineage>
</organism>
<keyword evidence="5 16" id="KW-0732">Signal</keyword>
<keyword evidence="10 15" id="KW-1133">Transmembrane helix</keyword>
<feature type="domain" description="Gnk2-homologous" evidence="18">
    <location>
        <begin position="136"/>
        <end position="244"/>
    </location>
</feature>
<evidence type="ECO:0000256" key="12">
    <source>
        <dbReference type="ARBA" id="ARBA00023170"/>
    </source>
</evidence>
<dbReference type="PROSITE" id="PS51473">
    <property type="entry name" value="GNK2"/>
    <property type="match status" value="2"/>
</dbReference>
<keyword evidence="6" id="KW-0677">Repeat</keyword>
<evidence type="ECO:0000256" key="8">
    <source>
        <dbReference type="ARBA" id="ARBA00022777"/>
    </source>
</evidence>
<dbReference type="Gene3D" id="3.30.200.20">
    <property type="entry name" value="Phosphorylase Kinase, domain 1"/>
    <property type="match status" value="1"/>
</dbReference>
<dbReference type="GeneID" id="104727807"/>
<keyword evidence="11 15" id="KW-0472">Membrane</keyword>
<evidence type="ECO:0000313" key="19">
    <source>
        <dbReference type="Proteomes" id="UP000694864"/>
    </source>
</evidence>
<dbReference type="InterPro" id="IPR000719">
    <property type="entry name" value="Prot_kinase_dom"/>
</dbReference>
<evidence type="ECO:0000256" key="6">
    <source>
        <dbReference type="ARBA" id="ARBA00022737"/>
    </source>
</evidence>
<dbReference type="Gene3D" id="1.10.510.10">
    <property type="entry name" value="Transferase(Phosphotransferase) domain 1"/>
    <property type="match status" value="1"/>
</dbReference>
<reference evidence="19" key="1">
    <citation type="journal article" date="2014" name="Nat. Commun.">
        <title>The emerging biofuel crop Camelina sativa retains a highly undifferentiated hexaploid genome structure.</title>
        <authorList>
            <person name="Kagale S."/>
            <person name="Koh C."/>
            <person name="Nixon J."/>
            <person name="Bollina V."/>
            <person name="Clarke W.E."/>
            <person name="Tuteja R."/>
            <person name="Spillane C."/>
            <person name="Robinson S.J."/>
            <person name="Links M.G."/>
            <person name="Clarke C."/>
            <person name="Higgins E.E."/>
            <person name="Huebert T."/>
            <person name="Sharpe A.G."/>
            <person name="Parkin I.A."/>
        </authorList>
    </citation>
    <scope>NUCLEOTIDE SEQUENCE [LARGE SCALE GENOMIC DNA]</scope>
    <source>
        <strain evidence="19">cv. DH55</strain>
    </source>
</reference>
<feature type="transmembrane region" description="Helical" evidence="15">
    <location>
        <begin position="279"/>
        <end position="300"/>
    </location>
</feature>
<evidence type="ECO:0000256" key="4">
    <source>
        <dbReference type="ARBA" id="ARBA00022692"/>
    </source>
</evidence>
<protein>
    <submittedName>
        <fullName evidence="20">Cysteine-rich receptor-like protein kinase 16</fullName>
    </submittedName>
</protein>
<dbReference type="InterPro" id="IPR038408">
    <property type="entry name" value="GNK2_sf"/>
</dbReference>
<comment type="subcellular location">
    <subcellularLocation>
        <location evidence="1">Membrane</location>
        <topology evidence="1">Single-pass membrane protein</topology>
    </subcellularLocation>
</comment>
<keyword evidence="7 14" id="KW-0547">Nucleotide-binding</keyword>
<keyword evidence="4 15" id="KW-0812">Transmembrane</keyword>
<evidence type="ECO:0000256" key="10">
    <source>
        <dbReference type="ARBA" id="ARBA00022989"/>
    </source>
</evidence>
<dbReference type="SUPFAM" id="SSF56112">
    <property type="entry name" value="Protein kinase-like (PK-like)"/>
    <property type="match status" value="1"/>
</dbReference>
<evidence type="ECO:0000259" key="17">
    <source>
        <dbReference type="PROSITE" id="PS50011"/>
    </source>
</evidence>
<keyword evidence="12" id="KW-0675">Receptor</keyword>
<dbReference type="PROSITE" id="PS00107">
    <property type="entry name" value="PROTEIN_KINASE_ATP"/>
    <property type="match status" value="1"/>
</dbReference>
<keyword evidence="9 14" id="KW-0067">ATP-binding</keyword>
<dbReference type="PROSITE" id="PS50011">
    <property type="entry name" value="PROTEIN_KINASE_DOM"/>
    <property type="match status" value="1"/>
</dbReference>
<dbReference type="Pfam" id="PF07714">
    <property type="entry name" value="PK_Tyr_Ser-Thr"/>
    <property type="match status" value="1"/>
</dbReference>
<dbReference type="Gene3D" id="3.30.430.20">
    <property type="entry name" value="Gnk2 domain, C-X8-C-X2-C motif"/>
    <property type="match status" value="2"/>
</dbReference>
<keyword evidence="13" id="KW-0325">Glycoprotein</keyword>
<dbReference type="RefSeq" id="XP_019087868.1">
    <property type="nucleotide sequence ID" value="XM_019232323.1"/>
</dbReference>
<dbReference type="CDD" id="cd23509">
    <property type="entry name" value="Gnk2-like"/>
    <property type="match status" value="2"/>
</dbReference>
<keyword evidence="2" id="KW-0723">Serine/threonine-protein kinase</keyword>
<dbReference type="SMART" id="SM00220">
    <property type="entry name" value="S_TKc"/>
    <property type="match status" value="1"/>
</dbReference>
<feature type="chain" id="PRO_5045310048" evidence="16">
    <location>
        <begin position="27"/>
        <end position="662"/>
    </location>
</feature>
<dbReference type="InterPro" id="IPR011009">
    <property type="entry name" value="Kinase-like_dom_sf"/>
</dbReference>
<dbReference type="InterPro" id="IPR001245">
    <property type="entry name" value="Ser-Thr/Tyr_kinase_cat_dom"/>
</dbReference>
<evidence type="ECO:0000256" key="9">
    <source>
        <dbReference type="ARBA" id="ARBA00022840"/>
    </source>
</evidence>
<reference evidence="20" key="2">
    <citation type="submission" date="2025-08" db="UniProtKB">
        <authorList>
            <consortium name="RefSeq"/>
        </authorList>
    </citation>
    <scope>IDENTIFICATION</scope>
    <source>
        <tissue evidence="20">Leaf</tissue>
    </source>
</reference>
<evidence type="ECO:0000256" key="3">
    <source>
        <dbReference type="ARBA" id="ARBA00022679"/>
    </source>
</evidence>
<evidence type="ECO:0000256" key="11">
    <source>
        <dbReference type="ARBA" id="ARBA00023136"/>
    </source>
</evidence>
<evidence type="ECO:0000256" key="16">
    <source>
        <dbReference type="SAM" id="SignalP"/>
    </source>
</evidence>
<evidence type="ECO:0000256" key="13">
    <source>
        <dbReference type="ARBA" id="ARBA00023180"/>
    </source>
</evidence>
<evidence type="ECO:0000313" key="20">
    <source>
        <dbReference type="RefSeq" id="XP_019087868.1"/>
    </source>
</evidence>
<sequence length="662" mass="75283">MISRMKLKYLLLVFCIFLVSFHVSSTQKCGNTGLFRPYDKYDTNRHLLLSSLASNVSARGGFYNASVGHGPDRVYASGTCIQGAEPKVCSTCINFSFKRLIQKCYNQTEGLDWTSYNGIPCMIRYSNRLFFGSLEMEPFNKEYHDPDFQVNLTEFGKTWEALMLSVIAKATSSSDPMYYGADSQKIGTSRNIYGFVQCSSDISPRSCAKCLRKNVDHYKLCCRGKTYGLSFMPSCYMQWDLYSFYRVFDNKTSPTIPLEKGRISLRTIFTSYGRKISTGLVHVVLALMTSVLLALGFCLYRRRKTYHESATENDITRSGIVQFDFNTIEAATNNFHKSNKLGHGGFGEVYKGIFSNGTEVAVKRLSKTSGQGEQEFKNEVLLVAKLQHKNLIRLLGYSVKGEEKILVYEFVPNKSLDYFLFHHERRAQLDWRKRYNIIGEITRGILYLHQDSRLTIIHRDIKASNILLDAEMNPKIADFGMARNFRVDQTEDNTIRVVGTFGYMPPEYVANGQFSMKSDVYSFGVLTLEIILGKKNSSFHQIHGSVCNLVSYVWRAWNNKTLLELVDPAMRENYDKYEVVRCIHIGLLCVQENPDDRPTMSTVIKMLTNTSITLPVPQPPGFVFRARSEPTPLGKIMQLGPSTTMSFTCSIDDASITDVYPR</sequence>
<evidence type="ECO:0000259" key="18">
    <source>
        <dbReference type="PROSITE" id="PS51473"/>
    </source>
</evidence>
<name>A0ABM1QM80_CAMSA</name>
<evidence type="ECO:0000256" key="15">
    <source>
        <dbReference type="SAM" id="Phobius"/>
    </source>
</evidence>
<evidence type="ECO:0000256" key="14">
    <source>
        <dbReference type="PROSITE-ProRule" id="PRU10141"/>
    </source>
</evidence>
<dbReference type="PANTHER" id="PTHR27002:SF1010">
    <property type="entry name" value="CYSTEINE-RICH RECEPTOR-LIKE PROTEIN KINASE 16-RELATED"/>
    <property type="match status" value="1"/>
</dbReference>
<dbReference type="PROSITE" id="PS00108">
    <property type="entry name" value="PROTEIN_KINASE_ST"/>
    <property type="match status" value="1"/>
</dbReference>
<dbReference type="PANTHER" id="PTHR27002">
    <property type="entry name" value="RECEPTOR-LIKE SERINE/THREONINE-PROTEIN KINASE SD1-8"/>
    <property type="match status" value="1"/>
</dbReference>
<proteinExistence type="predicted"/>